<dbReference type="Proteomes" id="UP000250123">
    <property type="component" value="Chromosome SHEWBE"/>
</dbReference>
<dbReference type="KEGG" id="sbk:SHEWBE_0098"/>
<proteinExistence type="predicted"/>
<dbReference type="EMBL" id="LS483452">
    <property type="protein sequence ID" value="SQH74099.1"/>
    <property type="molecule type" value="Genomic_DNA"/>
</dbReference>
<accession>A0A330LV22</accession>
<evidence type="ECO:0000313" key="1">
    <source>
        <dbReference type="EMBL" id="SQH74099.1"/>
    </source>
</evidence>
<gene>
    <name evidence="1" type="ORF">SHEWBE_0098</name>
</gene>
<name>A0A330LV22_9GAMM</name>
<reference evidence="2" key="1">
    <citation type="submission" date="2018-06" db="EMBL/GenBank/DDBJ databases">
        <authorList>
            <person name="Cea G.-C."/>
            <person name="William W."/>
        </authorList>
    </citation>
    <scope>NUCLEOTIDE SEQUENCE [LARGE SCALE GENOMIC DNA]</scope>
    <source>
        <strain evidence="2">DB21MT-2</strain>
    </source>
</reference>
<dbReference type="AlphaFoldDB" id="A0A330LV22"/>
<sequence length="46" mass="5088">MYRYKQLISPKLSLPDYNAQVGEALAGVKAINKVIELGMPIRKQAA</sequence>
<evidence type="ECO:0000313" key="2">
    <source>
        <dbReference type="Proteomes" id="UP000250123"/>
    </source>
</evidence>
<protein>
    <submittedName>
        <fullName evidence="1">Uncharacterized protein</fullName>
    </submittedName>
</protein>
<organism evidence="1 2">
    <name type="scientific">Shewanella benthica</name>
    <dbReference type="NCBI Taxonomy" id="43661"/>
    <lineage>
        <taxon>Bacteria</taxon>
        <taxon>Pseudomonadati</taxon>
        <taxon>Pseudomonadota</taxon>
        <taxon>Gammaproteobacteria</taxon>
        <taxon>Alteromonadales</taxon>
        <taxon>Shewanellaceae</taxon>
        <taxon>Shewanella</taxon>
    </lineage>
</organism>